<evidence type="ECO:0000259" key="3">
    <source>
        <dbReference type="Pfam" id="PF14606"/>
    </source>
</evidence>
<feature type="chain" id="PRO_5013016912" evidence="1">
    <location>
        <begin position="20"/>
        <end position="589"/>
    </location>
</feature>
<dbReference type="EMBL" id="PDUD01000019">
    <property type="protein sequence ID" value="PHN05988.1"/>
    <property type="molecule type" value="Genomic_DNA"/>
</dbReference>
<name>A0A2D0NC67_FLAN2</name>
<dbReference type="Pfam" id="PF14607">
    <property type="entry name" value="GxDLY"/>
    <property type="match status" value="1"/>
</dbReference>
<evidence type="ECO:0000313" key="5">
    <source>
        <dbReference type="EMBL" id="PHN05988.1"/>
    </source>
</evidence>
<dbReference type="InterPro" id="IPR051532">
    <property type="entry name" value="Ester_Hydrolysis_Enzymes"/>
</dbReference>
<dbReference type="Gene3D" id="2.60.120.260">
    <property type="entry name" value="Galactose-binding domain-like"/>
    <property type="match status" value="1"/>
</dbReference>
<dbReference type="RefSeq" id="WP_099150580.1">
    <property type="nucleotide sequence ID" value="NZ_PDUD01000019.1"/>
</dbReference>
<organism evidence="5 6">
    <name type="scientific">Flavilitoribacter nigricans (strain ATCC 23147 / DSM 23189 / NBRC 102662 / NCIMB 1420 / SS-2)</name>
    <name type="common">Lewinella nigricans</name>
    <dbReference type="NCBI Taxonomy" id="1122177"/>
    <lineage>
        <taxon>Bacteria</taxon>
        <taxon>Pseudomonadati</taxon>
        <taxon>Bacteroidota</taxon>
        <taxon>Saprospiria</taxon>
        <taxon>Saprospirales</taxon>
        <taxon>Lewinellaceae</taxon>
        <taxon>Flavilitoribacter</taxon>
    </lineage>
</organism>
<feature type="signal peptide" evidence="1">
    <location>
        <begin position="1"/>
        <end position="19"/>
    </location>
</feature>
<evidence type="ECO:0000313" key="6">
    <source>
        <dbReference type="Proteomes" id="UP000223913"/>
    </source>
</evidence>
<keyword evidence="1" id="KW-0732">Signal</keyword>
<dbReference type="CDD" id="cd01844">
    <property type="entry name" value="SGNH_hydrolase_like_6"/>
    <property type="match status" value="1"/>
</dbReference>
<dbReference type="AlphaFoldDB" id="A0A2D0NC67"/>
<protein>
    <submittedName>
        <fullName evidence="5">Acetylhydrolase</fullName>
    </submittedName>
</protein>
<feature type="domain" description="SGNH hydrolase-type esterase" evidence="2">
    <location>
        <begin position="439"/>
        <end position="575"/>
    </location>
</feature>
<dbReference type="Gene3D" id="3.40.50.1110">
    <property type="entry name" value="SGNH hydrolase"/>
    <property type="match status" value="2"/>
</dbReference>
<keyword evidence="6" id="KW-1185">Reference proteome</keyword>
<evidence type="ECO:0000259" key="4">
    <source>
        <dbReference type="Pfam" id="PF14607"/>
    </source>
</evidence>
<feature type="domain" description="SGNH hydrolase-type esterase" evidence="3">
    <location>
        <begin position="183"/>
        <end position="365"/>
    </location>
</feature>
<proteinExistence type="predicted"/>
<keyword evidence="5" id="KW-0378">Hydrolase</keyword>
<gene>
    <name evidence="5" type="ORF">CRP01_13530</name>
</gene>
<dbReference type="OrthoDB" id="5624617at2"/>
<dbReference type="Proteomes" id="UP000223913">
    <property type="component" value="Unassembled WGS sequence"/>
</dbReference>
<evidence type="ECO:0000259" key="2">
    <source>
        <dbReference type="Pfam" id="PF13472"/>
    </source>
</evidence>
<sequence>MKDLFLLFLLVLQVFCGFAQSTQWWDPTDQDFHTIEGQAWPDEVKAPYDRLPARAEGVVRDAVWNLSRHAAGQLIRFRSNAEKITVRYGVGSKNFGKTHMPATGVSGVDLYAISSDGQWLWTKGNRSFGDTVVYRFNGLKPNDGYHKFGREYRLYLPLYNSVEWLEIGVEEGDFFRPLPVRPEKPIVVYGTSIAHGACASRPGMAWTNILGRKMDRPMINLAFSGNGRLEEEVVSFLTEIDPEIYIVDCLPNLWNAELYDDAELSRRILESVRQLKKAHPEVPVLLTEHAGYTDGSMVPERQGLFTRVNDIQEKAFEQLRKEGLTEIHYLPYEDLNLGLDDMVDGTHPNDLGMMHYAEAYEKALRTILQEPTGAISTTQPCIQYREPGNYDWEDRHHEILERNRTHPPKMVILANSIVHFWGGEPKAKLARETESWEKGFTPMGLANYAYGWDRIENVLWRVYHGELDGFSAEKVLIMIGTNNMHLNTNQEIMDGLKLLVRAVQARQPDAEIVLMGILPRRDYEERIRQLNTGIEWLARTNGIRYNFIGDVFLQGDGKINEALFSDGLHPNKAGYLKMRGPLEEILKRP</sequence>
<dbReference type="InterPro" id="IPR013830">
    <property type="entry name" value="SGNH_hydro"/>
</dbReference>
<dbReference type="PANTHER" id="PTHR30383">
    <property type="entry name" value="THIOESTERASE 1/PROTEASE 1/LYSOPHOSPHOLIPASE L1"/>
    <property type="match status" value="1"/>
</dbReference>
<reference evidence="5 6" key="1">
    <citation type="submission" date="2017-10" db="EMBL/GenBank/DDBJ databases">
        <title>The draft genome sequence of Lewinella nigricans NBRC 102662.</title>
        <authorList>
            <person name="Wang K."/>
        </authorList>
    </citation>
    <scope>NUCLEOTIDE SEQUENCE [LARGE SCALE GENOMIC DNA]</scope>
    <source>
        <strain evidence="5 6">NBRC 102662</strain>
    </source>
</reference>
<accession>A0A2D0NC67</accession>
<dbReference type="GO" id="GO:0004622">
    <property type="term" value="F:phosphatidylcholine lysophospholipase activity"/>
    <property type="evidence" value="ECO:0007669"/>
    <property type="project" value="TreeGrafter"/>
</dbReference>
<dbReference type="SUPFAM" id="SSF52266">
    <property type="entry name" value="SGNH hydrolase"/>
    <property type="match status" value="2"/>
</dbReference>
<evidence type="ECO:0000256" key="1">
    <source>
        <dbReference type="SAM" id="SignalP"/>
    </source>
</evidence>
<dbReference type="Pfam" id="PF14606">
    <property type="entry name" value="Lipase_GDSL_3"/>
    <property type="match status" value="1"/>
</dbReference>
<dbReference type="Pfam" id="PF13472">
    <property type="entry name" value="Lipase_GDSL_2"/>
    <property type="match status" value="1"/>
</dbReference>
<feature type="domain" description="SGNH hydrolase-type esterase N-terminal" evidence="4">
    <location>
        <begin position="23"/>
        <end position="173"/>
    </location>
</feature>
<dbReference type="InterPro" id="IPR032740">
    <property type="entry name" value="GxDLY"/>
</dbReference>
<dbReference type="InterPro" id="IPR036514">
    <property type="entry name" value="SGNH_hydro_sf"/>
</dbReference>
<comment type="caution">
    <text evidence="5">The sequence shown here is derived from an EMBL/GenBank/DDBJ whole genome shotgun (WGS) entry which is preliminary data.</text>
</comment>
<dbReference type="PANTHER" id="PTHR30383:SF5">
    <property type="entry name" value="SGNH HYDROLASE-TYPE ESTERASE DOMAIN-CONTAINING PROTEIN"/>
    <property type="match status" value="1"/>
</dbReference>